<dbReference type="RefSeq" id="WP_054735254.1">
    <property type="nucleotide sequence ID" value="NZ_AZFZ01000039.1"/>
</dbReference>
<dbReference type="InterPro" id="IPR001199">
    <property type="entry name" value="Cyt_B5-like_heme/steroid-bd"/>
</dbReference>
<dbReference type="AlphaFoldDB" id="A0A0R1YLF6"/>
<feature type="domain" description="Cytochrome b5 heme-binding" evidence="1">
    <location>
        <begin position="6"/>
        <end position="77"/>
    </location>
</feature>
<reference evidence="2 3" key="1">
    <citation type="journal article" date="2015" name="Genome Announc.">
        <title>Expanding the biotechnology potential of lactobacilli through comparative genomics of 213 strains and associated genera.</title>
        <authorList>
            <person name="Sun Z."/>
            <person name="Harris H.M."/>
            <person name="McCann A."/>
            <person name="Guo C."/>
            <person name="Argimon S."/>
            <person name="Zhang W."/>
            <person name="Yang X."/>
            <person name="Jeffery I.B."/>
            <person name="Cooney J.C."/>
            <person name="Kagawa T.F."/>
            <person name="Liu W."/>
            <person name="Song Y."/>
            <person name="Salvetti E."/>
            <person name="Wrobel A."/>
            <person name="Rasinkangas P."/>
            <person name="Parkhill J."/>
            <person name="Rea M.C."/>
            <person name="O'Sullivan O."/>
            <person name="Ritari J."/>
            <person name="Douillard F.P."/>
            <person name="Paul Ross R."/>
            <person name="Yang R."/>
            <person name="Briner A.E."/>
            <person name="Felis G.E."/>
            <person name="de Vos W.M."/>
            <person name="Barrangou R."/>
            <person name="Klaenhammer T.R."/>
            <person name="Caufield P.W."/>
            <person name="Cui Y."/>
            <person name="Zhang H."/>
            <person name="O'Toole P.W."/>
        </authorList>
    </citation>
    <scope>NUCLEOTIDE SEQUENCE [LARGE SCALE GENOMIC DNA]</scope>
    <source>
        <strain evidence="2 3">DSM 18390</strain>
    </source>
</reference>
<evidence type="ECO:0000313" key="2">
    <source>
        <dbReference type="EMBL" id="KRM43053.1"/>
    </source>
</evidence>
<dbReference type="PATRIC" id="fig|1423786.4.peg.1818"/>
<dbReference type="SMART" id="SM01117">
    <property type="entry name" value="Cyt-b5"/>
    <property type="match status" value="1"/>
</dbReference>
<gene>
    <name evidence="2" type="ORF">FD47_GL001712</name>
</gene>
<dbReference type="InterPro" id="IPR036400">
    <property type="entry name" value="Cyt_B5-like_heme/steroid_sf"/>
</dbReference>
<accession>A0A0R1YLF6</accession>
<dbReference type="Proteomes" id="UP000051010">
    <property type="component" value="Unassembled WGS sequence"/>
</dbReference>
<organism evidence="2 3">
    <name type="scientific">Lentilactobacillus parafarraginis DSM 18390 = JCM 14109</name>
    <dbReference type="NCBI Taxonomy" id="1423786"/>
    <lineage>
        <taxon>Bacteria</taxon>
        <taxon>Bacillati</taxon>
        <taxon>Bacillota</taxon>
        <taxon>Bacilli</taxon>
        <taxon>Lactobacillales</taxon>
        <taxon>Lactobacillaceae</taxon>
        <taxon>Lentilactobacillus</taxon>
    </lineage>
</organism>
<evidence type="ECO:0000259" key="1">
    <source>
        <dbReference type="SMART" id="SM01117"/>
    </source>
</evidence>
<dbReference type="EMBL" id="AZFZ01000039">
    <property type="protein sequence ID" value="KRM43053.1"/>
    <property type="molecule type" value="Genomic_DNA"/>
</dbReference>
<name>A0A0R1YLF6_9LACO</name>
<comment type="caution">
    <text evidence="2">The sequence shown here is derived from an EMBL/GenBank/DDBJ whole genome shotgun (WGS) entry which is preliminary data.</text>
</comment>
<protein>
    <submittedName>
        <fullName evidence="2">Cytochrome b5-like Heme Steroid binding domain protein</fullName>
    </submittedName>
</protein>
<dbReference type="Gene3D" id="3.10.120.10">
    <property type="entry name" value="Cytochrome b5-like heme/steroid binding domain"/>
    <property type="match status" value="1"/>
</dbReference>
<dbReference type="Pfam" id="PF00173">
    <property type="entry name" value="Cyt-b5"/>
    <property type="match status" value="1"/>
</dbReference>
<evidence type="ECO:0000313" key="3">
    <source>
        <dbReference type="Proteomes" id="UP000051010"/>
    </source>
</evidence>
<proteinExistence type="predicted"/>
<sequence length="78" mass="8623">MAEKSFTKDQLAQFDGKNGHQAYVAIDNLVYDVSNVDLWKDGRHHGQLAGKDLTSALKRSPHKDKVLGDLPEVGKYVG</sequence>
<dbReference type="SUPFAM" id="SSF55856">
    <property type="entry name" value="Cytochrome b5-like heme/steroid binding domain"/>
    <property type="match status" value="1"/>
</dbReference>